<name>A0A068Y3R6_ECHMU</name>
<organism evidence="1 2">
    <name type="scientific">Echinococcus multilocularis</name>
    <name type="common">Fox tapeworm</name>
    <dbReference type="NCBI Taxonomy" id="6211"/>
    <lineage>
        <taxon>Eukaryota</taxon>
        <taxon>Metazoa</taxon>
        <taxon>Spiralia</taxon>
        <taxon>Lophotrochozoa</taxon>
        <taxon>Platyhelminthes</taxon>
        <taxon>Cestoda</taxon>
        <taxon>Eucestoda</taxon>
        <taxon>Cyclophyllidea</taxon>
        <taxon>Taeniidae</taxon>
        <taxon>Echinococcus</taxon>
    </lineage>
</organism>
<accession>A0A068Y3R6</accession>
<dbReference type="Proteomes" id="UP000017246">
    <property type="component" value="Unassembled WGS sequence"/>
</dbReference>
<keyword evidence="2" id="KW-1185">Reference proteome</keyword>
<dbReference type="AlphaFoldDB" id="A0A068Y3R6"/>
<sequence>MGGFYNPCSYVRACLIHDTISSASEECIQWEHHGIGLNSKIHSKNMLSAKLLNKGTIGPIVLAPNAWVGFSLHSTDMTAPEWNLRYILHNA</sequence>
<protein>
    <submittedName>
        <fullName evidence="1">Uncharacterized protein</fullName>
    </submittedName>
</protein>
<reference evidence="1" key="2">
    <citation type="submission" date="2015-11" db="EMBL/GenBank/DDBJ databases">
        <authorList>
            <person name="Zhang Y."/>
            <person name="Guo Z."/>
        </authorList>
    </citation>
    <scope>NUCLEOTIDE SEQUENCE</scope>
</reference>
<proteinExistence type="predicted"/>
<evidence type="ECO:0000313" key="2">
    <source>
        <dbReference type="Proteomes" id="UP000017246"/>
    </source>
</evidence>
<dbReference type="EMBL" id="LN901740">
    <property type="protein sequence ID" value="CDS36808.1"/>
    <property type="molecule type" value="Genomic_DNA"/>
</dbReference>
<gene>
    <name evidence="1" type="ORF">EmuJ_000398000</name>
</gene>
<evidence type="ECO:0000313" key="1">
    <source>
        <dbReference type="EMBL" id="CDS36808.1"/>
    </source>
</evidence>
<reference evidence="1" key="1">
    <citation type="journal article" date="2013" name="Nature">
        <title>The genomes of four tapeworm species reveal adaptations to parasitism.</title>
        <authorList>
            <person name="Tsai I.J."/>
            <person name="Zarowiecki M."/>
            <person name="Holroyd N."/>
            <person name="Garciarrubio A."/>
            <person name="Sanchez-Flores A."/>
            <person name="Brooks K.L."/>
            <person name="Tracey A."/>
            <person name="Bobes R.J."/>
            <person name="Fragoso G."/>
            <person name="Sciutto E."/>
            <person name="Aslett M."/>
            <person name="Beasley H."/>
            <person name="Bennett H.M."/>
            <person name="Cai J."/>
            <person name="Camicia F."/>
            <person name="Clark R."/>
            <person name="Cucher M."/>
            <person name="De Silva N."/>
            <person name="Day T.A."/>
            <person name="Deplazes P."/>
            <person name="Estrada K."/>
            <person name="Fernandez C."/>
            <person name="Holland P.W."/>
            <person name="Hou J."/>
            <person name="Hu S."/>
            <person name="Huckvale T."/>
            <person name="Hung S.S."/>
            <person name="Kamenetzky L."/>
            <person name="Keane J.A."/>
            <person name="Kiss F."/>
            <person name="Koziol U."/>
            <person name="Lambert O."/>
            <person name="Liu K."/>
            <person name="Luo X."/>
            <person name="Luo Y."/>
            <person name="Macchiaroli N."/>
            <person name="Nichol S."/>
            <person name="Paps J."/>
            <person name="Parkinson J."/>
            <person name="Pouchkina-Stantcheva N."/>
            <person name="Riddiford N."/>
            <person name="Rosenzvit M."/>
            <person name="Salinas G."/>
            <person name="Wasmuth J.D."/>
            <person name="Zamanian M."/>
            <person name="Zheng Y."/>
            <person name="Cai X."/>
            <person name="Soberon X."/>
            <person name="Olson P.D."/>
            <person name="Laclette J.P."/>
            <person name="Brehm K."/>
            <person name="Berriman M."/>
            <person name="Garciarrubio A."/>
            <person name="Bobes R.J."/>
            <person name="Fragoso G."/>
            <person name="Sanchez-Flores A."/>
            <person name="Estrada K."/>
            <person name="Cevallos M.A."/>
            <person name="Morett E."/>
            <person name="Gonzalez V."/>
            <person name="Portillo T."/>
            <person name="Ochoa-Leyva A."/>
            <person name="Jose M.V."/>
            <person name="Sciutto E."/>
            <person name="Landa A."/>
            <person name="Jimenez L."/>
            <person name="Valdes V."/>
            <person name="Carrero J.C."/>
            <person name="Larralde C."/>
            <person name="Morales-Montor J."/>
            <person name="Limon-Lason J."/>
            <person name="Soberon X."/>
            <person name="Laclette J.P."/>
        </authorList>
    </citation>
    <scope>NUCLEOTIDE SEQUENCE [LARGE SCALE GENOMIC DNA]</scope>
</reference>